<evidence type="ECO:0000259" key="3">
    <source>
        <dbReference type="PROSITE" id="PS51186"/>
    </source>
</evidence>
<evidence type="ECO:0000313" key="4">
    <source>
        <dbReference type="EMBL" id="NYJ03533.1"/>
    </source>
</evidence>
<accession>A0A853CBG6</accession>
<dbReference type="RefSeq" id="WP_179669824.1">
    <property type="nucleotide sequence ID" value="NZ_JACCFP010000001.1"/>
</dbReference>
<dbReference type="AlphaFoldDB" id="A0A853CBG6"/>
<dbReference type="EMBL" id="JACCFP010000001">
    <property type="protein sequence ID" value="NYJ03533.1"/>
    <property type="molecule type" value="Genomic_DNA"/>
</dbReference>
<comment type="caution">
    <text evidence="4">The sequence shown here is derived from an EMBL/GenBank/DDBJ whole genome shotgun (WGS) entry which is preliminary data.</text>
</comment>
<dbReference type="PROSITE" id="PS51186">
    <property type="entry name" value="GNAT"/>
    <property type="match status" value="1"/>
</dbReference>
<gene>
    <name evidence="4" type="ORF">HNR19_004231</name>
</gene>
<keyword evidence="1 4" id="KW-0808">Transferase</keyword>
<feature type="domain" description="N-acetyltransferase" evidence="3">
    <location>
        <begin position="2"/>
        <end position="155"/>
    </location>
</feature>
<evidence type="ECO:0000256" key="1">
    <source>
        <dbReference type="ARBA" id="ARBA00022679"/>
    </source>
</evidence>
<name>A0A853CBG6_9ACTN</name>
<dbReference type="PANTHER" id="PTHR43877:SF2">
    <property type="entry name" value="AMINOALKYLPHOSPHONATE N-ACETYLTRANSFERASE-RELATED"/>
    <property type="match status" value="1"/>
</dbReference>
<dbReference type="Gene3D" id="3.40.630.30">
    <property type="match status" value="1"/>
</dbReference>
<dbReference type="InterPro" id="IPR050832">
    <property type="entry name" value="Bact_Acetyltransf"/>
</dbReference>
<proteinExistence type="predicted"/>
<reference evidence="4 5" key="1">
    <citation type="submission" date="2020-07" db="EMBL/GenBank/DDBJ databases">
        <title>Sequencing the genomes of 1000 actinobacteria strains.</title>
        <authorList>
            <person name="Klenk H.-P."/>
        </authorList>
    </citation>
    <scope>NUCLEOTIDE SEQUENCE [LARGE SCALE GENOMIC DNA]</scope>
    <source>
        <strain evidence="4 5">DSM 103833</strain>
    </source>
</reference>
<sequence>MVDIRPATAADSAVVAEIWHAGWHDAHDGKVPDALVAARPRESFDRRAVDRVPDTIVAVADGEVVGFVMVEGDEIDQVYVAAAHRGTGTAAPLLAAGERRVAEAGHPTAWLAVVPANRRARRFYERQGWRDDGPFEHAAPGPDGPIAVPCHRYVKGVGTA</sequence>
<dbReference type="Pfam" id="PF00583">
    <property type="entry name" value="Acetyltransf_1"/>
    <property type="match status" value="1"/>
</dbReference>
<dbReference type="Proteomes" id="UP000530424">
    <property type="component" value="Unassembled WGS sequence"/>
</dbReference>
<dbReference type="GO" id="GO:0016747">
    <property type="term" value="F:acyltransferase activity, transferring groups other than amino-acyl groups"/>
    <property type="evidence" value="ECO:0007669"/>
    <property type="project" value="InterPro"/>
</dbReference>
<organism evidence="4 5">
    <name type="scientific">Nocardioides thalensis</name>
    <dbReference type="NCBI Taxonomy" id="1914755"/>
    <lineage>
        <taxon>Bacteria</taxon>
        <taxon>Bacillati</taxon>
        <taxon>Actinomycetota</taxon>
        <taxon>Actinomycetes</taxon>
        <taxon>Propionibacteriales</taxon>
        <taxon>Nocardioidaceae</taxon>
        <taxon>Nocardioides</taxon>
    </lineage>
</organism>
<dbReference type="PANTHER" id="PTHR43877">
    <property type="entry name" value="AMINOALKYLPHOSPHONATE N-ACETYLTRANSFERASE-RELATED-RELATED"/>
    <property type="match status" value="1"/>
</dbReference>
<keyword evidence="5" id="KW-1185">Reference proteome</keyword>
<dbReference type="CDD" id="cd04301">
    <property type="entry name" value="NAT_SF"/>
    <property type="match status" value="1"/>
</dbReference>
<evidence type="ECO:0000313" key="5">
    <source>
        <dbReference type="Proteomes" id="UP000530424"/>
    </source>
</evidence>
<keyword evidence="2" id="KW-0012">Acyltransferase</keyword>
<protein>
    <submittedName>
        <fullName evidence="4">GNAT superfamily N-acetyltransferase</fullName>
    </submittedName>
</protein>
<dbReference type="InterPro" id="IPR016181">
    <property type="entry name" value="Acyl_CoA_acyltransferase"/>
</dbReference>
<evidence type="ECO:0000256" key="2">
    <source>
        <dbReference type="ARBA" id="ARBA00023315"/>
    </source>
</evidence>
<dbReference type="SUPFAM" id="SSF55729">
    <property type="entry name" value="Acyl-CoA N-acyltransferases (Nat)"/>
    <property type="match status" value="1"/>
</dbReference>
<dbReference type="InterPro" id="IPR000182">
    <property type="entry name" value="GNAT_dom"/>
</dbReference>